<evidence type="ECO:0000313" key="9">
    <source>
        <dbReference type="RefSeq" id="XP_014671072.1"/>
    </source>
</evidence>
<feature type="domain" description="Phosphatidic acid phosphatase type 2/haloperoxidase" evidence="7">
    <location>
        <begin position="114"/>
        <end position="260"/>
    </location>
</feature>
<accession>A0ABM1EFV1</accession>
<evidence type="ECO:0000256" key="5">
    <source>
        <dbReference type="ARBA" id="ARBA00023136"/>
    </source>
</evidence>
<protein>
    <submittedName>
        <fullName evidence="9">Phosphatidate phosphatase</fullName>
    </submittedName>
</protein>
<keyword evidence="4 6" id="KW-1133">Transmembrane helix</keyword>
<dbReference type="Pfam" id="PF01569">
    <property type="entry name" value="PAP2"/>
    <property type="match status" value="1"/>
</dbReference>
<comment type="subcellular location">
    <subcellularLocation>
        <location evidence="1">Membrane</location>
        <topology evidence="1">Multi-pass membrane protein</topology>
    </subcellularLocation>
</comment>
<dbReference type="InterPro" id="IPR000326">
    <property type="entry name" value="PAP2/HPO"/>
</dbReference>
<gene>
    <name evidence="9" type="primary">LOC106811865</name>
</gene>
<name>A0ABM1EFV1_PRICU</name>
<feature type="transmembrane region" description="Helical" evidence="6">
    <location>
        <begin position="245"/>
        <end position="267"/>
    </location>
</feature>
<evidence type="ECO:0000256" key="4">
    <source>
        <dbReference type="ARBA" id="ARBA00022989"/>
    </source>
</evidence>
<keyword evidence="5 6" id="KW-0472">Membrane</keyword>
<evidence type="ECO:0000256" key="2">
    <source>
        <dbReference type="ARBA" id="ARBA00008816"/>
    </source>
</evidence>
<feature type="transmembrane region" description="Helical" evidence="6">
    <location>
        <begin position="103"/>
        <end position="124"/>
    </location>
</feature>
<dbReference type="PANTHER" id="PTHR10165:SF103">
    <property type="entry name" value="PHOSPHOLIPID PHOSPHATASE HOMOLOG 1.2 HOMOLOG"/>
    <property type="match status" value="1"/>
</dbReference>
<evidence type="ECO:0000256" key="1">
    <source>
        <dbReference type="ARBA" id="ARBA00004141"/>
    </source>
</evidence>
<dbReference type="CDD" id="cd03384">
    <property type="entry name" value="PAP2_wunen"/>
    <property type="match status" value="1"/>
</dbReference>
<comment type="similarity">
    <text evidence="2">Belongs to the PA-phosphatase related phosphoesterase family.</text>
</comment>
<feature type="transmembrane region" description="Helical" evidence="6">
    <location>
        <begin position="12"/>
        <end position="31"/>
    </location>
</feature>
<evidence type="ECO:0000313" key="8">
    <source>
        <dbReference type="Proteomes" id="UP000695022"/>
    </source>
</evidence>
<keyword evidence="3 6" id="KW-0812">Transmembrane</keyword>
<evidence type="ECO:0000256" key="3">
    <source>
        <dbReference type="ARBA" id="ARBA00022692"/>
    </source>
</evidence>
<proteinExistence type="inferred from homology"/>
<feature type="transmembrane region" description="Helical" evidence="6">
    <location>
        <begin position="61"/>
        <end position="82"/>
    </location>
</feature>
<feature type="transmembrane region" description="Helical" evidence="6">
    <location>
        <begin position="214"/>
        <end position="233"/>
    </location>
</feature>
<keyword evidence="8" id="KW-1185">Reference proteome</keyword>
<feature type="transmembrane region" description="Helical" evidence="6">
    <location>
        <begin position="182"/>
        <end position="202"/>
    </location>
</feature>
<evidence type="ECO:0000259" key="7">
    <source>
        <dbReference type="SMART" id="SM00014"/>
    </source>
</evidence>
<dbReference type="SUPFAM" id="SSF48317">
    <property type="entry name" value="Acid phosphatase/Vanadium-dependent haloperoxidase"/>
    <property type="match status" value="1"/>
</dbReference>
<dbReference type="Gene3D" id="1.20.144.10">
    <property type="entry name" value="Phosphatidic acid phosphatase type 2/haloperoxidase"/>
    <property type="match status" value="1"/>
</dbReference>
<dbReference type="InterPro" id="IPR043216">
    <property type="entry name" value="PAP-like"/>
</dbReference>
<dbReference type="InterPro" id="IPR036938">
    <property type="entry name" value="PAP2/HPO_sf"/>
</dbReference>
<dbReference type="RefSeq" id="XP_014671072.1">
    <property type="nucleotide sequence ID" value="XM_014815586.1"/>
</dbReference>
<dbReference type="SMART" id="SM00014">
    <property type="entry name" value="acidPPc"/>
    <property type="match status" value="1"/>
</dbReference>
<sequence>MGGPITRNSFLIRVSLDFFCLLIVFIPVPLFKFVATPYHRGFFCDDESLQHPYKTGTIHTAVVWTIGFGLTIFSIMVCEALLYQTKRKRNIPCKRYMVGGKVIHSYLWINYKFIGAFLFGAAVSQTTTDIAKYMVGRLRPHWFDVCKPDFTKLECIKDGIMQYIDADVCTGEDHELIREARLSFMSGHASLAFYCMLYFALYLQARMTWSGSRLLKYTLQVCALFLAYGTALSRISDYKHHWSDVLAGSIQGICVAIIAVFVFSDLFKKTAVRSISTETTELVRASDVNSVSDSFEAF</sequence>
<organism evidence="8 9">
    <name type="scientific">Priapulus caudatus</name>
    <name type="common">Priapulid worm</name>
    <dbReference type="NCBI Taxonomy" id="37621"/>
    <lineage>
        <taxon>Eukaryota</taxon>
        <taxon>Metazoa</taxon>
        <taxon>Ecdysozoa</taxon>
        <taxon>Scalidophora</taxon>
        <taxon>Priapulida</taxon>
        <taxon>Priapulimorpha</taxon>
        <taxon>Priapulimorphida</taxon>
        <taxon>Priapulidae</taxon>
        <taxon>Priapulus</taxon>
    </lineage>
</organism>
<evidence type="ECO:0000256" key="6">
    <source>
        <dbReference type="SAM" id="Phobius"/>
    </source>
</evidence>
<reference evidence="9" key="1">
    <citation type="submission" date="2025-08" db="UniProtKB">
        <authorList>
            <consortium name="RefSeq"/>
        </authorList>
    </citation>
    <scope>IDENTIFICATION</scope>
</reference>
<dbReference type="GeneID" id="106811865"/>
<dbReference type="Proteomes" id="UP000695022">
    <property type="component" value="Unplaced"/>
</dbReference>
<dbReference type="PANTHER" id="PTHR10165">
    <property type="entry name" value="LIPID PHOSPHATE PHOSPHATASE"/>
    <property type="match status" value="1"/>
</dbReference>